<feature type="binding site" evidence="9">
    <location>
        <position position="251"/>
    </location>
    <ligand>
        <name>K(+)</name>
        <dbReference type="ChEBI" id="CHEBI:29103"/>
    </ligand>
</feature>
<dbReference type="Gene3D" id="3.40.1190.20">
    <property type="match status" value="1"/>
</dbReference>
<keyword evidence="1 9" id="KW-0808">Transferase</keyword>
<dbReference type="GO" id="GO:0005737">
    <property type="term" value="C:cytoplasm"/>
    <property type="evidence" value="ECO:0007669"/>
    <property type="project" value="UniProtKB-SubCell"/>
</dbReference>
<keyword evidence="3 9" id="KW-0547">Nucleotide-binding</keyword>
<evidence type="ECO:0000256" key="7">
    <source>
        <dbReference type="ARBA" id="ARBA00022958"/>
    </source>
</evidence>
<feature type="binding site" evidence="9">
    <location>
        <position position="285"/>
    </location>
    <ligand>
        <name>K(+)</name>
        <dbReference type="ChEBI" id="CHEBI:29103"/>
    </ligand>
</feature>
<reference evidence="11 12" key="1">
    <citation type="journal article" date="2015" name="Environ. Microbiol.">
        <title>Methane oxidation coupled to nitrate reduction under hypoxia by the Gammaproteobacterium Methylomonas denitrificans, sp. nov. type strain FJG1.</title>
        <authorList>
            <person name="Kits K.D."/>
            <person name="Klotz M.G."/>
            <person name="Stein L.Y."/>
        </authorList>
    </citation>
    <scope>NUCLEOTIDE SEQUENCE [LARGE SCALE GENOMIC DNA]</scope>
    <source>
        <strain evidence="11 12">FJG1</strain>
    </source>
</reference>
<keyword evidence="5 9" id="KW-0067">ATP-binding</keyword>
<evidence type="ECO:0000256" key="2">
    <source>
        <dbReference type="ARBA" id="ARBA00022723"/>
    </source>
</evidence>
<comment type="subunit">
    <text evidence="9">Homodimer.</text>
</comment>
<dbReference type="KEGG" id="mdn:JT25_002295"/>
<comment type="subcellular location">
    <subcellularLocation>
        <location evidence="9">Cytoplasm</location>
    </subcellularLocation>
</comment>
<dbReference type="PANTHER" id="PTHR10584:SF166">
    <property type="entry name" value="RIBOKINASE"/>
    <property type="match status" value="1"/>
</dbReference>
<feature type="binding site" evidence="9">
    <location>
        <begin position="254"/>
        <end position="255"/>
    </location>
    <ligand>
        <name>ATP</name>
        <dbReference type="ChEBI" id="CHEBI:30616"/>
    </ligand>
</feature>
<dbReference type="CDD" id="cd01174">
    <property type="entry name" value="ribokinase"/>
    <property type="match status" value="1"/>
</dbReference>
<keyword evidence="8 9" id="KW-0119">Carbohydrate metabolism</keyword>
<keyword evidence="9" id="KW-0963">Cytoplasm</keyword>
<feature type="binding site" evidence="9">
    <location>
        <position position="182"/>
    </location>
    <ligand>
        <name>ATP</name>
        <dbReference type="ChEBI" id="CHEBI:30616"/>
    </ligand>
</feature>
<accession>A0A140E4K4</accession>
<dbReference type="AlphaFoldDB" id="A0A140E4K4"/>
<dbReference type="GO" id="GO:0004747">
    <property type="term" value="F:ribokinase activity"/>
    <property type="evidence" value="ECO:0007669"/>
    <property type="project" value="UniProtKB-UniRule"/>
</dbReference>
<evidence type="ECO:0000313" key="11">
    <source>
        <dbReference type="EMBL" id="AMK75328.1"/>
    </source>
</evidence>
<comment type="function">
    <text evidence="9">Catalyzes the phosphorylation of ribose at O-5 in a reaction requiring ATP and magnesium. The resulting D-ribose-5-phosphate can then be used either for sythesis of nucleotides, histidine, and tryptophan, or as a component of the pentose phosphate pathway.</text>
</comment>
<feature type="binding site" evidence="9">
    <location>
        <position position="288"/>
    </location>
    <ligand>
        <name>K(+)</name>
        <dbReference type="ChEBI" id="CHEBI:29103"/>
    </ligand>
</feature>
<comment type="catalytic activity">
    <reaction evidence="9">
        <text>D-ribose + ATP = D-ribose 5-phosphate + ADP + H(+)</text>
        <dbReference type="Rhea" id="RHEA:13697"/>
        <dbReference type="ChEBI" id="CHEBI:15378"/>
        <dbReference type="ChEBI" id="CHEBI:30616"/>
        <dbReference type="ChEBI" id="CHEBI:47013"/>
        <dbReference type="ChEBI" id="CHEBI:78346"/>
        <dbReference type="ChEBI" id="CHEBI:456216"/>
        <dbReference type="EC" id="2.7.1.15"/>
    </reaction>
</comment>
<gene>
    <name evidence="9" type="primary">rbsK</name>
    <name evidence="11" type="ORF">JT25_002295</name>
</gene>
<dbReference type="UniPathway" id="UPA00916">
    <property type="reaction ID" value="UER00889"/>
</dbReference>
<dbReference type="Pfam" id="PF00294">
    <property type="entry name" value="PfkB"/>
    <property type="match status" value="1"/>
</dbReference>
<dbReference type="InterPro" id="IPR029056">
    <property type="entry name" value="Ribokinase-like"/>
</dbReference>
<dbReference type="EC" id="2.7.1.15" evidence="9"/>
<dbReference type="InterPro" id="IPR011611">
    <property type="entry name" value="PfkB_dom"/>
</dbReference>
<dbReference type="EMBL" id="CP014476">
    <property type="protein sequence ID" value="AMK75328.1"/>
    <property type="molecule type" value="Genomic_DNA"/>
</dbReference>
<evidence type="ECO:0000256" key="6">
    <source>
        <dbReference type="ARBA" id="ARBA00022842"/>
    </source>
</evidence>
<organism evidence="11 12">
    <name type="scientific">Methylomonas denitrificans</name>
    <dbReference type="NCBI Taxonomy" id="1538553"/>
    <lineage>
        <taxon>Bacteria</taxon>
        <taxon>Pseudomonadati</taxon>
        <taxon>Pseudomonadota</taxon>
        <taxon>Gammaproteobacteria</taxon>
        <taxon>Methylococcales</taxon>
        <taxon>Methylococcaceae</taxon>
        <taxon>Methylomonas</taxon>
    </lineage>
</organism>
<dbReference type="GO" id="GO:0019303">
    <property type="term" value="P:D-ribose catabolic process"/>
    <property type="evidence" value="ECO:0007669"/>
    <property type="project" value="UniProtKB-UniRule"/>
</dbReference>
<dbReference type="OrthoDB" id="9775849at2"/>
<comment type="caution">
    <text evidence="9">Lacks conserved residue(s) required for the propagation of feature annotation.</text>
</comment>
<dbReference type="PANTHER" id="PTHR10584">
    <property type="entry name" value="SUGAR KINASE"/>
    <property type="match status" value="1"/>
</dbReference>
<keyword evidence="2 9" id="KW-0479">Metal-binding</keyword>
<evidence type="ECO:0000256" key="3">
    <source>
        <dbReference type="ARBA" id="ARBA00022741"/>
    </source>
</evidence>
<name>A0A140E4K4_9GAMM</name>
<keyword evidence="7 9" id="KW-0630">Potassium</keyword>
<evidence type="ECO:0000256" key="5">
    <source>
        <dbReference type="ARBA" id="ARBA00022840"/>
    </source>
</evidence>
<feature type="binding site" evidence="9">
    <location>
        <begin position="223"/>
        <end position="228"/>
    </location>
    <ligand>
        <name>ATP</name>
        <dbReference type="ChEBI" id="CHEBI:30616"/>
    </ligand>
</feature>
<comment type="similarity">
    <text evidence="9">Belongs to the carbohydrate kinase PfkB family. Ribokinase subfamily.</text>
</comment>
<feature type="binding site" evidence="9">
    <location>
        <position position="255"/>
    </location>
    <ligand>
        <name>substrate</name>
    </ligand>
</feature>
<comment type="cofactor">
    <cofactor evidence="9">
        <name>Mg(2+)</name>
        <dbReference type="ChEBI" id="CHEBI:18420"/>
    </cofactor>
    <text evidence="9">Requires a divalent cation, most likely magnesium in vivo, as an electrophilic catalyst to aid phosphoryl group transfer. It is the chelate of the metal and the nucleotide that is the actual substrate.</text>
</comment>
<evidence type="ECO:0000313" key="12">
    <source>
        <dbReference type="Proteomes" id="UP000030512"/>
    </source>
</evidence>
<feature type="domain" description="Carbohydrate kinase PfkB" evidence="10">
    <location>
        <begin position="17"/>
        <end position="297"/>
    </location>
</feature>
<protein>
    <recommendedName>
        <fullName evidence="9">Ribokinase</fullName>
        <shortName evidence="9">RK</shortName>
        <ecNumber evidence="9">2.7.1.15</ecNumber>
    </recommendedName>
</protein>
<evidence type="ECO:0000256" key="8">
    <source>
        <dbReference type="ARBA" id="ARBA00023277"/>
    </source>
</evidence>
<evidence type="ECO:0000256" key="4">
    <source>
        <dbReference type="ARBA" id="ARBA00022777"/>
    </source>
</evidence>
<dbReference type="STRING" id="1538553.JT25_002295"/>
<keyword evidence="6 9" id="KW-0460">Magnesium</keyword>
<feature type="binding site" evidence="9">
    <location>
        <position position="249"/>
    </location>
    <ligand>
        <name>K(+)</name>
        <dbReference type="ChEBI" id="CHEBI:29103"/>
    </ligand>
</feature>
<feature type="active site" description="Proton acceptor" evidence="9">
    <location>
        <position position="255"/>
    </location>
</feature>
<sequence length="314" mass="33554">MPILVLASYVHAHCLNVERLPTSGESLQANGLLEEHGGKGLNVGVAAHRLGAEVALLLPLGHDVVADEVSELLEHEGLDSRWFLKTGPQSGFGVGFIGPNGENFLAVYPGANALLNKEHVEIALAALPDLNLIYAQFEIPEVPIRAAFEIARQRGIRTMLNPSPWRQPDSDLLKLTDILVLNETEAALLFGLSTNEISLEQCLHSLPNWAEQIAWPGELLLVTQGEEGCVALTKDKVIHQPAWPVAAFDATGAGDAFSAGLATALLNNLSLVNALSRACACGAWVAAHQGVLKCLPTQIEIDSFIETKPKPTAV</sequence>
<dbReference type="InterPro" id="IPR011877">
    <property type="entry name" value="Ribokinase"/>
</dbReference>
<dbReference type="Proteomes" id="UP000030512">
    <property type="component" value="Chromosome"/>
</dbReference>
<keyword evidence="12" id="KW-1185">Reference proteome</keyword>
<evidence type="ECO:0000256" key="1">
    <source>
        <dbReference type="ARBA" id="ARBA00022679"/>
    </source>
</evidence>
<dbReference type="PRINTS" id="PR00990">
    <property type="entry name" value="RIBOKINASE"/>
</dbReference>
<dbReference type="InterPro" id="IPR002139">
    <property type="entry name" value="Ribo/fructo_kinase"/>
</dbReference>
<evidence type="ECO:0000256" key="9">
    <source>
        <dbReference type="HAMAP-Rule" id="MF_01987"/>
    </source>
</evidence>
<dbReference type="GO" id="GO:0005524">
    <property type="term" value="F:ATP binding"/>
    <property type="evidence" value="ECO:0007669"/>
    <property type="project" value="UniProtKB-UniRule"/>
</dbReference>
<dbReference type="GO" id="GO:0046872">
    <property type="term" value="F:metal ion binding"/>
    <property type="evidence" value="ECO:0007669"/>
    <property type="project" value="UniProtKB-KW"/>
</dbReference>
<evidence type="ECO:0000259" key="10">
    <source>
        <dbReference type="Pfam" id="PF00294"/>
    </source>
</evidence>
<feature type="binding site" evidence="9">
    <location>
        <begin position="38"/>
        <end position="42"/>
    </location>
    <ligand>
        <name>substrate</name>
    </ligand>
</feature>
<keyword evidence="4 9" id="KW-0418">Kinase</keyword>
<feature type="binding site" evidence="9">
    <location>
        <position position="290"/>
    </location>
    <ligand>
        <name>K(+)</name>
        <dbReference type="ChEBI" id="CHEBI:29103"/>
    </ligand>
</feature>
<dbReference type="HAMAP" id="MF_01987">
    <property type="entry name" value="Ribokinase"/>
    <property type="match status" value="1"/>
</dbReference>
<proteinExistence type="inferred from homology"/>
<feature type="binding site" evidence="9">
    <location>
        <position position="138"/>
    </location>
    <ligand>
        <name>substrate</name>
    </ligand>
</feature>
<dbReference type="SUPFAM" id="SSF53613">
    <property type="entry name" value="Ribokinase-like"/>
    <property type="match status" value="1"/>
</dbReference>
<comment type="pathway">
    <text evidence="9">Carbohydrate metabolism; D-ribose degradation; D-ribose 5-phosphate from beta-D-ribopyranose: step 2/2.</text>
</comment>
<comment type="activity regulation">
    <text evidence="9">Activated by a monovalent cation that binds near, but not in, the active site. The most likely occupant of the site in vivo is potassium. Ion binding induces a conformational change that may alter substrate affinity.</text>
</comment>
<dbReference type="RefSeq" id="WP_062327456.1">
    <property type="nucleotide sequence ID" value="NZ_CP014476.1"/>
</dbReference>